<proteinExistence type="predicted"/>
<dbReference type="AlphaFoldDB" id="A0A6S7FJM9"/>
<name>A0A6S7FJM9_PARCT</name>
<dbReference type="EMBL" id="CACRXK020000241">
    <property type="protein sequence ID" value="CAB3979914.1"/>
    <property type="molecule type" value="Genomic_DNA"/>
</dbReference>
<feature type="region of interest" description="Disordered" evidence="1">
    <location>
        <begin position="1"/>
        <end position="49"/>
    </location>
</feature>
<feature type="non-terminal residue" evidence="2">
    <location>
        <position position="60"/>
    </location>
</feature>
<evidence type="ECO:0000313" key="2">
    <source>
        <dbReference type="EMBL" id="CAB3979914.1"/>
    </source>
</evidence>
<accession>A0A6S7FJM9</accession>
<feature type="compositionally biased region" description="Low complexity" evidence="1">
    <location>
        <begin position="29"/>
        <end position="40"/>
    </location>
</feature>
<gene>
    <name evidence="2" type="ORF">PACLA_8A039840</name>
</gene>
<dbReference type="Proteomes" id="UP001152795">
    <property type="component" value="Unassembled WGS sequence"/>
</dbReference>
<organism evidence="2 3">
    <name type="scientific">Paramuricea clavata</name>
    <name type="common">Red gorgonian</name>
    <name type="synonym">Violescent sea-whip</name>
    <dbReference type="NCBI Taxonomy" id="317549"/>
    <lineage>
        <taxon>Eukaryota</taxon>
        <taxon>Metazoa</taxon>
        <taxon>Cnidaria</taxon>
        <taxon>Anthozoa</taxon>
        <taxon>Octocorallia</taxon>
        <taxon>Malacalcyonacea</taxon>
        <taxon>Plexauridae</taxon>
        <taxon>Paramuricea</taxon>
    </lineage>
</organism>
<evidence type="ECO:0000256" key="1">
    <source>
        <dbReference type="SAM" id="MobiDB-lite"/>
    </source>
</evidence>
<protein>
    <submittedName>
        <fullName evidence="2">Uncharacterized protein</fullName>
    </submittedName>
</protein>
<sequence>MPFVQEFEVKRQRRQQQEQPVLEERSMKQEQPVLEEQQPETSNDSAVVDDILDVDLSGFK</sequence>
<keyword evidence="3" id="KW-1185">Reference proteome</keyword>
<reference evidence="2" key="1">
    <citation type="submission" date="2020-04" db="EMBL/GenBank/DDBJ databases">
        <authorList>
            <person name="Alioto T."/>
            <person name="Alioto T."/>
            <person name="Gomez Garrido J."/>
        </authorList>
    </citation>
    <scope>NUCLEOTIDE SEQUENCE</scope>
    <source>
        <strain evidence="2">A484AB</strain>
    </source>
</reference>
<comment type="caution">
    <text evidence="2">The sequence shown here is derived from an EMBL/GenBank/DDBJ whole genome shotgun (WGS) entry which is preliminary data.</text>
</comment>
<evidence type="ECO:0000313" key="3">
    <source>
        <dbReference type="Proteomes" id="UP001152795"/>
    </source>
</evidence>